<dbReference type="InterPro" id="IPR036457">
    <property type="entry name" value="PPM-type-like_dom_sf"/>
</dbReference>
<dbReference type="PANTHER" id="PTHR43156:SF2">
    <property type="entry name" value="STAGE II SPORULATION PROTEIN E"/>
    <property type="match status" value="1"/>
</dbReference>
<protein>
    <recommendedName>
        <fullName evidence="2">PPM-type phosphatase domain-containing protein</fullName>
    </recommendedName>
</protein>
<evidence type="ECO:0000259" key="2">
    <source>
        <dbReference type="SMART" id="SM00331"/>
    </source>
</evidence>
<dbReference type="Gene3D" id="3.30.450.40">
    <property type="match status" value="1"/>
</dbReference>
<dbReference type="EMBL" id="BAABKG010000001">
    <property type="protein sequence ID" value="GAA5141983.1"/>
    <property type="molecule type" value="Genomic_DNA"/>
</dbReference>
<keyword evidence="4" id="KW-1185">Reference proteome</keyword>
<dbReference type="SMART" id="SM00331">
    <property type="entry name" value="PP2C_SIG"/>
    <property type="match status" value="1"/>
</dbReference>
<dbReference type="PANTHER" id="PTHR43156">
    <property type="entry name" value="STAGE II SPORULATION PROTEIN E-RELATED"/>
    <property type="match status" value="1"/>
</dbReference>
<name>A0ABP9P7N7_9ACTN</name>
<dbReference type="InterPro" id="IPR052016">
    <property type="entry name" value="Bact_Sigma-Reg"/>
</dbReference>
<sequence>MSADLSTRLDDDALTAAAEGVVATAEARATYLNDLTSAVSALSHPARGVETFVAGLVDDLVDLAQVAVRTHQGWLVAGQVHGHRMVDVHTYEVGRNQGRVMKSLLQQRQTETWLLPPDTPQRAEVLGHLFGTTELLHEVESLHAATLLIVPMVARGRCFGLVVMARRAPLGFDDGYIAFLEQVVGRIAVSLDACCVVSDNRHVASTLRRSLLPRALPSSSRLDLASYSRVAQEDITVGGDFIDLHGSGDDQTLLIGDAVGKGVAAAIAAKRIRSAVRTGSMVDRDPAFVMRLTNQVIVSEDDDVVESLATAVCARLQREDDALRVTLVNAGHPLPIVLRTDGTVQTVGGHGPALGIFDDADYESQTVVLGPGDLLLLYTDGVTEARGERDLFGEVRLRDVLTGLAGAPASALVEAVAMSISQFASDSEDRDDTAIVAVRLLP</sequence>
<dbReference type="Gene3D" id="3.60.40.10">
    <property type="entry name" value="PPM-type phosphatase domain"/>
    <property type="match status" value="1"/>
</dbReference>
<keyword evidence="1" id="KW-0378">Hydrolase</keyword>
<dbReference type="Pfam" id="PF01590">
    <property type="entry name" value="GAF"/>
    <property type="match status" value="1"/>
</dbReference>
<dbReference type="InterPro" id="IPR001932">
    <property type="entry name" value="PPM-type_phosphatase-like_dom"/>
</dbReference>
<dbReference type="InterPro" id="IPR029016">
    <property type="entry name" value="GAF-like_dom_sf"/>
</dbReference>
<dbReference type="SUPFAM" id="SSF55781">
    <property type="entry name" value="GAF domain-like"/>
    <property type="match status" value="1"/>
</dbReference>
<feature type="domain" description="PPM-type phosphatase" evidence="2">
    <location>
        <begin position="222"/>
        <end position="440"/>
    </location>
</feature>
<reference evidence="4" key="1">
    <citation type="journal article" date="2019" name="Int. J. Syst. Evol. Microbiol.">
        <title>The Global Catalogue of Microorganisms (GCM) 10K type strain sequencing project: providing services to taxonomists for standard genome sequencing and annotation.</title>
        <authorList>
            <consortium name="The Broad Institute Genomics Platform"/>
            <consortium name="The Broad Institute Genome Sequencing Center for Infectious Disease"/>
            <person name="Wu L."/>
            <person name="Ma J."/>
        </authorList>
    </citation>
    <scope>NUCLEOTIDE SEQUENCE [LARGE SCALE GENOMIC DNA]</scope>
    <source>
        <strain evidence="4">JCM 18459</strain>
    </source>
</reference>
<organism evidence="3 4">
    <name type="scientific">Nocardioides marinquilinus</name>
    <dbReference type="NCBI Taxonomy" id="1210400"/>
    <lineage>
        <taxon>Bacteria</taxon>
        <taxon>Bacillati</taxon>
        <taxon>Actinomycetota</taxon>
        <taxon>Actinomycetes</taxon>
        <taxon>Propionibacteriales</taxon>
        <taxon>Nocardioidaceae</taxon>
        <taxon>Nocardioides</taxon>
    </lineage>
</organism>
<accession>A0ABP9P7N7</accession>
<dbReference type="Pfam" id="PF07228">
    <property type="entry name" value="SpoIIE"/>
    <property type="match status" value="1"/>
</dbReference>
<dbReference type="Proteomes" id="UP001500221">
    <property type="component" value="Unassembled WGS sequence"/>
</dbReference>
<evidence type="ECO:0000313" key="4">
    <source>
        <dbReference type="Proteomes" id="UP001500221"/>
    </source>
</evidence>
<dbReference type="SUPFAM" id="SSF81606">
    <property type="entry name" value="PP2C-like"/>
    <property type="match status" value="1"/>
</dbReference>
<evidence type="ECO:0000256" key="1">
    <source>
        <dbReference type="ARBA" id="ARBA00022801"/>
    </source>
</evidence>
<gene>
    <name evidence="3" type="ORF">GCM10023340_04720</name>
</gene>
<comment type="caution">
    <text evidence="3">The sequence shown here is derived from an EMBL/GenBank/DDBJ whole genome shotgun (WGS) entry which is preliminary data.</text>
</comment>
<proteinExistence type="predicted"/>
<dbReference type="InterPro" id="IPR003018">
    <property type="entry name" value="GAF"/>
</dbReference>
<evidence type="ECO:0000313" key="3">
    <source>
        <dbReference type="EMBL" id="GAA5141983.1"/>
    </source>
</evidence>